<dbReference type="GO" id="GO:0005524">
    <property type="term" value="F:ATP binding"/>
    <property type="evidence" value="ECO:0007669"/>
    <property type="project" value="UniProtKB-KW"/>
</dbReference>
<keyword evidence="7 14" id="KW-0418">Kinase</keyword>
<keyword evidence="15" id="KW-1185">Reference proteome</keyword>
<comment type="subcellular location">
    <subcellularLocation>
        <location evidence="1">Cell membrane</location>
        <topology evidence="1">Multi-pass membrane protein</topology>
    </subcellularLocation>
</comment>
<dbReference type="GO" id="GO:0005886">
    <property type="term" value="C:plasma membrane"/>
    <property type="evidence" value="ECO:0007669"/>
    <property type="project" value="UniProtKB-SubCell"/>
</dbReference>
<evidence type="ECO:0000256" key="8">
    <source>
        <dbReference type="ARBA" id="ARBA00022840"/>
    </source>
</evidence>
<dbReference type="InterPro" id="IPR036890">
    <property type="entry name" value="HATPase_C_sf"/>
</dbReference>
<dbReference type="Pfam" id="PF06580">
    <property type="entry name" value="His_kinase"/>
    <property type="match status" value="1"/>
</dbReference>
<keyword evidence="10" id="KW-0902">Two-component regulatory system</keyword>
<sequence length="587" mass="67784">MNSFLQIKIYRHKFISYVVFVMTIGLTLGILTCAMLLNQWVGDARIEAANAFAGVENELQYDADRIEAYMQRIYSNHSLMDDTRSFLSRSVEGYLTSRLHNSQFSQPLISFPEDIKTYLYSWAQGEITQISLHTHQYGNAVRFTDNGIESFMFGLPNTDEAFNDTILKGFVYRKKLSDPALGSKELGELRFLVSSDQIFKSIQNYRFGKAAAVSASGDIYLIGNGQDQDLKELFRLAAENGRSHGFISKGLFKHIFFVTFPSTKFNFKFVSIVDLSMLIRQHARMLLTIFLIIITTMISVLLLIVYNMRDDARFLHRIIQSIGRVKTANFTPNRPARYRRNEYGMIARELDDMIQQLDKHIRNEYLLKLKQQETEMKALQNQINPHFLYNTLEVIRSTALVNQDRDTADAIATLGALYREIVKKENIISIASELELLQKYLEIMEFKYPERFYYQVNVETTLLSIPTVKFWMQPLAENFFIHGFNANHEFNLYVVNGWEAEDHYVLEFMDNGCGIHAERLETVRSTLSNNDDTSSKSIGLRNVNTRLHFFYGNSYSMEIENNEEAGVKITVRISKEVTENVQTADYG</sequence>
<evidence type="ECO:0000313" key="15">
    <source>
        <dbReference type="Proteomes" id="UP000077355"/>
    </source>
</evidence>
<dbReference type="Proteomes" id="UP000077355">
    <property type="component" value="Unassembled WGS sequence"/>
</dbReference>
<proteinExistence type="predicted"/>
<dbReference type="InterPro" id="IPR050640">
    <property type="entry name" value="Bact_2-comp_sensor_kinase"/>
</dbReference>
<organism evidence="14 15">
    <name type="scientific">Paenibacillus antarcticus</name>
    <dbReference type="NCBI Taxonomy" id="253703"/>
    <lineage>
        <taxon>Bacteria</taxon>
        <taxon>Bacillati</taxon>
        <taxon>Bacillota</taxon>
        <taxon>Bacilli</taxon>
        <taxon>Bacillales</taxon>
        <taxon>Paenibacillaceae</taxon>
        <taxon>Paenibacillus</taxon>
    </lineage>
</organism>
<keyword evidence="3" id="KW-0597">Phosphoprotein</keyword>
<keyword evidence="4" id="KW-0808">Transferase</keyword>
<dbReference type="PROSITE" id="PS50885">
    <property type="entry name" value="HAMP"/>
    <property type="match status" value="1"/>
</dbReference>
<evidence type="ECO:0000256" key="10">
    <source>
        <dbReference type="ARBA" id="ARBA00023012"/>
    </source>
</evidence>
<keyword evidence="5 12" id="KW-0812">Transmembrane</keyword>
<evidence type="ECO:0000256" key="7">
    <source>
        <dbReference type="ARBA" id="ARBA00022777"/>
    </source>
</evidence>
<evidence type="ECO:0000256" key="1">
    <source>
        <dbReference type="ARBA" id="ARBA00004651"/>
    </source>
</evidence>
<keyword evidence="6" id="KW-0547">Nucleotide-binding</keyword>
<evidence type="ECO:0000256" key="9">
    <source>
        <dbReference type="ARBA" id="ARBA00022989"/>
    </source>
</evidence>
<keyword evidence="11 12" id="KW-0472">Membrane</keyword>
<evidence type="ECO:0000256" key="5">
    <source>
        <dbReference type="ARBA" id="ARBA00022692"/>
    </source>
</evidence>
<evidence type="ECO:0000256" key="3">
    <source>
        <dbReference type="ARBA" id="ARBA00022553"/>
    </source>
</evidence>
<keyword evidence="9 12" id="KW-1133">Transmembrane helix</keyword>
<dbReference type="RefSeq" id="WP_068652383.1">
    <property type="nucleotide sequence ID" value="NZ_CP043611.1"/>
</dbReference>
<comment type="caution">
    <text evidence="14">The sequence shown here is derived from an EMBL/GenBank/DDBJ whole genome shotgun (WGS) entry which is preliminary data.</text>
</comment>
<dbReference type="AlphaFoldDB" id="A0A168KJ74"/>
<feature type="transmembrane region" description="Helical" evidence="12">
    <location>
        <begin position="285"/>
        <end position="306"/>
    </location>
</feature>
<dbReference type="Gene3D" id="6.10.340.10">
    <property type="match status" value="1"/>
</dbReference>
<evidence type="ECO:0000256" key="12">
    <source>
        <dbReference type="SAM" id="Phobius"/>
    </source>
</evidence>
<dbReference type="SUPFAM" id="SSF55874">
    <property type="entry name" value="ATPase domain of HSP90 chaperone/DNA topoisomerase II/histidine kinase"/>
    <property type="match status" value="1"/>
</dbReference>
<name>A0A168KJ74_9BACL</name>
<dbReference type="OrthoDB" id="9776552at2"/>
<evidence type="ECO:0000256" key="11">
    <source>
        <dbReference type="ARBA" id="ARBA00023136"/>
    </source>
</evidence>
<dbReference type="GO" id="GO:0000155">
    <property type="term" value="F:phosphorelay sensor kinase activity"/>
    <property type="evidence" value="ECO:0007669"/>
    <property type="project" value="InterPro"/>
</dbReference>
<evidence type="ECO:0000256" key="4">
    <source>
        <dbReference type="ARBA" id="ARBA00022679"/>
    </source>
</evidence>
<dbReference type="PANTHER" id="PTHR34220:SF11">
    <property type="entry name" value="SENSOR PROTEIN KINASE HPTS"/>
    <property type="match status" value="1"/>
</dbReference>
<evidence type="ECO:0000256" key="2">
    <source>
        <dbReference type="ARBA" id="ARBA00022475"/>
    </source>
</evidence>
<dbReference type="EMBL" id="LVJI01000041">
    <property type="protein sequence ID" value="OAB42091.1"/>
    <property type="molecule type" value="Genomic_DNA"/>
</dbReference>
<keyword evidence="8" id="KW-0067">ATP-binding</keyword>
<dbReference type="InterPro" id="IPR010559">
    <property type="entry name" value="Sig_transdc_His_kin_internal"/>
</dbReference>
<evidence type="ECO:0000313" key="14">
    <source>
        <dbReference type="EMBL" id="OAB42091.1"/>
    </source>
</evidence>
<feature type="transmembrane region" description="Helical" evidence="12">
    <location>
        <begin position="14"/>
        <end position="37"/>
    </location>
</feature>
<dbReference type="PANTHER" id="PTHR34220">
    <property type="entry name" value="SENSOR HISTIDINE KINASE YPDA"/>
    <property type="match status" value="1"/>
</dbReference>
<evidence type="ECO:0000256" key="6">
    <source>
        <dbReference type="ARBA" id="ARBA00022741"/>
    </source>
</evidence>
<feature type="domain" description="HAMP" evidence="13">
    <location>
        <begin position="309"/>
        <end position="362"/>
    </location>
</feature>
<dbReference type="Gene3D" id="3.30.565.10">
    <property type="entry name" value="Histidine kinase-like ATPase, C-terminal domain"/>
    <property type="match status" value="1"/>
</dbReference>
<keyword evidence="2" id="KW-1003">Cell membrane</keyword>
<accession>A0A168KJ74</accession>
<gene>
    <name evidence="14" type="ORF">PBAT_20425</name>
</gene>
<dbReference type="InterPro" id="IPR003660">
    <property type="entry name" value="HAMP_dom"/>
</dbReference>
<protein>
    <submittedName>
        <fullName evidence="14">Histidine kinase</fullName>
    </submittedName>
</protein>
<reference evidence="14 15" key="1">
    <citation type="submission" date="2016-03" db="EMBL/GenBank/DDBJ databases">
        <title>Draft genome sequence of Paenibacillus antarcticus CECT 5836.</title>
        <authorList>
            <person name="Shin S.-K."/>
            <person name="Yi H."/>
        </authorList>
    </citation>
    <scope>NUCLEOTIDE SEQUENCE [LARGE SCALE GENOMIC DNA]</scope>
    <source>
        <strain evidence="14 15">CECT 5836</strain>
    </source>
</reference>
<evidence type="ECO:0000259" key="13">
    <source>
        <dbReference type="PROSITE" id="PS50885"/>
    </source>
</evidence>